<sequence length="396" mass="45906">MLYLSKIMFTKINAWIHLWLGLFSGIVVIILSVTGCLLVFQQEISDIIYPWRSVEARTSEEQLPPSEIFKAVKAYVPDKEIQSIWYYGLDKSVKVNLKSDSILYVNPYTAEMLAFKDHEDFFHEIDEGHRHLWLPPKYGDPIVGWGTFIFFILTLSGLILWFPKKWSKANINKSFKIKWKASFKRVNYDLHNVLGFYSLLLALIIAISGLVMSFQWARKSVYWLSGGVNKPRKERRNEPKEEKPVITMKEALLMQKTDQIWNKVRKEYAIYNKEEVIIGYPKDASEPLYTCTDMIYGSWRYIYFDLQTMLPTKGTQTPLSEEKAADWIMRANYGIHTGLILGTTSKILYFLASLVCASLPITGFYIWWGRRKKDKSKKIRTSKTGIATVDPGLAAR</sequence>
<keyword evidence="1" id="KW-0812">Transmembrane</keyword>
<feature type="transmembrane region" description="Helical" evidence="1">
    <location>
        <begin position="142"/>
        <end position="162"/>
    </location>
</feature>
<keyword evidence="3" id="KW-1185">Reference proteome</keyword>
<dbReference type="AlphaFoldDB" id="A0A3D8Y4U1"/>
<proteinExistence type="predicted"/>
<keyword evidence="1" id="KW-0472">Membrane</keyword>
<dbReference type="Proteomes" id="UP000256373">
    <property type="component" value="Unassembled WGS sequence"/>
</dbReference>
<keyword evidence="1" id="KW-1133">Transmembrane helix</keyword>
<accession>A0A3D8Y4U1</accession>
<evidence type="ECO:0000313" key="3">
    <source>
        <dbReference type="Proteomes" id="UP000256373"/>
    </source>
</evidence>
<dbReference type="InterPro" id="IPR005625">
    <property type="entry name" value="PepSY-ass_TM"/>
</dbReference>
<reference evidence="2 3" key="1">
    <citation type="submission" date="2018-07" db="EMBL/GenBank/DDBJ databases">
        <title>Dyadobacter roseus sp. nov., isolated from rose rhizosphere soil.</title>
        <authorList>
            <person name="Chen L."/>
        </authorList>
    </citation>
    <scope>NUCLEOTIDE SEQUENCE [LARGE SCALE GENOMIC DNA]</scope>
    <source>
        <strain evidence="2 3">RS19</strain>
    </source>
</reference>
<evidence type="ECO:0000313" key="2">
    <source>
        <dbReference type="EMBL" id="REA57438.1"/>
    </source>
</evidence>
<feature type="transmembrane region" description="Helical" evidence="1">
    <location>
        <begin position="347"/>
        <end position="368"/>
    </location>
</feature>
<protein>
    <submittedName>
        <fullName evidence="2">PepSY domain-containing protein</fullName>
    </submittedName>
</protein>
<dbReference type="PANTHER" id="PTHR34219">
    <property type="entry name" value="IRON-REGULATED INNER MEMBRANE PROTEIN-RELATED"/>
    <property type="match status" value="1"/>
</dbReference>
<organism evidence="2 3">
    <name type="scientific">Dyadobacter luteus</name>
    <dbReference type="NCBI Taxonomy" id="2259619"/>
    <lineage>
        <taxon>Bacteria</taxon>
        <taxon>Pseudomonadati</taxon>
        <taxon>Bacteroidota</taxon>
        <taxon>Cytophagia</taxon>
        <taxon>Cytophagales</taxon>
        <taxon>Spirosomataceae</taxon>
        <taxon>Dyadobacter</taxon>
    </lineage>
</organism>
<dbReference type="OrthoDB" id="111691at2"/>
<comment type="caution">
    <text evidence="2">The sequence shown here is derived from an EMBL/GenBank/DDBJ whole genome shotgun (WGS) entry which is preliminary data.</text>
</comment>
<feature type="transmembrane region" description="Helical" evidence="1">
    <location>
        <begin position="12"/>
        <end position="40"/>
    </location>
</feature>
<dbReference type="EMBL" id="QNUL01000028">
    <property type="protein sequence ID" value="REA57438.1"/>
    <property type="molecule type" value="Genomic_DNA"/>
</dbReference>
<feature type="transmembrane region" description="Helical" evidence="1">
    <location>
        <begin position="194"/>
        <end position="217"/>
    </location>
</feature>
<name>A0A3D8Y4U1_9BACT</name>
<gene>
    <name evidence="2" type="ORF">DSL64_23835</name>
</gene>
<evidence type="ECO:0000256" key="1">
    <source>
        <dbReference type="SAM" id="Phobius"/>
    </source>
</evidence>
<dbReference type="Pfam" id="PF03929">
    <property type="entry name" value="PepSY_TM"/>
    <property type="match status" value="1"/>
</dbReference>